<keyword evidence="3" id="KW-1185">Reference proteome</keyword>
<comment type="caution">
    <text evidence="2">The sequence shown here is derived from an EMBL/GenBank/DDBJ whole genome shotgun (WGS) entry which is preliminary data.</text>
</comment>
<name>A0A841L8T5_9SPHN</name>
<accession>A0A841L8T5</accession>
<dbReference type="Pfam" id="PF04248">
    <property type="entry name" value="NTP_transf_9"/>
    <property type="match status" value="1"/>
</dbReference>
<dbReference type="EMBL" id="JACIIV010000025">
    <property type="protein sequence ID" value="MBB6228830.1"/>
    <property type="molecule type" value="Genomic_DNA"/>
</dbReference>
<dbReference type="Gene3D" id="2.170.150.40">
    <property type="entry name" value="Domain of unknown function (DUF427)"/>
    <property type="match status" value="1"/>
</dbReference>
<dbReference type="InterPro" id="IPR007361">
    <property type="entry name" value="DUF427"/>
</dbReference>
<gene>
    <name evidence="2" type="ORF">FHS79_003022</name>
</gene>
<dbReference type="InterPro" id="IPR038694">
    <property type="entry name" value="DUF427_sf"/>
</dbReference>
<evidence type="ECO:0000313" key="2">
    <source>
        <dbReference type="EMBL" id="MBB6228830.1"/>
    </source>
</evidence>
<evidence type="ECO:0000259" key="1">
    <source>
        <dbReference type="Pfam" id="PF04248"/>
    </source>
</evidence>
<dbReference type="Proteomes" id="UP000538147">
    <property type="component" value="Unassembled WGS sequence"/>
</dbReference>
<dbReference type="RefSeq" id="WP_184201892.1">
    <property type="nucleotide sequence ID" value="NZ_BMOX01000070.1"/>
</dbReference>
<proteinExistence type="predicted"/>
<dbReference type="AlphaFoldDB" id="A0A841L8T5"/>
<sequence length="94" mass="10209">MAKAEWNGVTIAESNHTVIVENNHYFPPESVNAALLQPSTLTSVCGWKGTAHYHSLNVDGAVNKDAAWYYPEPKSAASNIKGHIAFWKGVKVTA</sequence>
<dbReference type="PANTHER" id="PTHR34310">
    <property type="entry name" value="DUF427 DOMAIN PROTEIN (AFU_ORTHOLOGUE AFUA_3G02220)"/>
    <property type="match status" value="1"/>
</dbReference>
<dbReference type="PANTHER" id="PTHR34310:SF5">
    <property type="entry name" value="DUF427 DOMAIN PROTEIN (AFU_ORTHOLOGUE AFUA_3G02220)"/>
    <property type="match status" value="1"/>
</dbReference>
<protein>
    <submittedName>
        <fullName evidence="2">Uncharacterized protein (DUF427 family)</fullName>
    </submittedName>
</protein>
<evidence type="ECO:0000313" key="3">
    <source>
        <dbReference type="Proteomes" id="UP000538147"/>
    </source>
</evidence>
<organism evidence="2 3">
    <name type="scientific">Polymorphobacter multimanifer</name>
    <dbReference type="NCBI Taxonomy" id="1070431"/>
    <lineage>
        <taxon>Bacteria</taxon>
        <taxon>Pseudomonadati</taxon>
        <taxon>Pseudomonadota</taxon>
        <taxon>Alphaproteobacteria</taxon>
        <taxon>Sphingomonadales</taxon>
        <taxon>Sphingosinicellaceae</taxon>
        <taxon>Polymorphobacter</taxon>
    </lineage>
</organism>
<feature type="domain" description="DUF427" evidence="1">
    <location>
        <begin position="3"/>
        <end position="88"/>
    </location>
</feature>
<reference evidence="2 3" key="1">
    <citation type="submission" date="2020-08" db="EMBL/GenBank/DDBJ databases">
        <title>Genomic Encyclopedia of Type Strains, Phase IV (KMG-IV): sequencing the most valuable type-strain genomes for metagenomic binning, comparative biology and taxonomic classification.</title>
        <authorList>
            <person name="Goeker M."/>
        </authorList>
    </citation>
    <scope>NUCLEOTIDE SEQUENCE [LARGE SCALE GENOMIC DNA]</scope>
    <source>
        <strain evidence="2 3">DSM 102189</strain>
    </source>
</reference>